<evidence type="ECO:0008006" key="3">
    <source>
        <dbReference type="Google" id="ProtNLM"/>
    </source>
</evidence>
<gene>
    <name evidence="1" type="ORF">GCM10011514_31300</name>
</gene>
<dbReference type="RefSeq" id="WP_188767140.1">
    <property type="nucleotide sequence ID" value="NZ_BMKK01000006.1"/>
</dbReference>
<evidence type="ECO:0000313" key="1">
    <source>
        <dbReference type="EMBL" id="GGD65004.1"/>
    </source>
</evidence>
<name>A0A916YWL1_9BACT</name>
<dbReference type="Proteomes" id="UP000609064">
    <property type="component" value="Unassembled WGS sequence"/>
</dbReference>
<reference evidence="1" key="2">
    <citation type="submission" date="2020-09" db="EMBL/GenBank/DDBJ databases">
        <authorList>
            <person name="Sun Q."/>
            <person name="Zhou Y."/>
        </authorList>
    </citation>
    <scope>NUCLEOTIDE SEQUENCE</scope>
    <source>
        <strain evidence="1">CGMCC 1.15958</strain>
    </source>
</reference>
<comment type="caution">
    <text evidence="1">The sequence shown here is derived from an EMBL/GenBank/DDBJ whole genome shotgun (WGS) entry which is preliminary data.</text>
</comment>
<organism evidence="1 2">
    <name type="scientific">Emticicia aquatilis</name>
    <dbReference type="NCBI Taxonomy" id="1537369"/>
    <lineage>
        <taxon>Bacteria</taxon>
        <taxon>Pseudomonadati</taxon>
        <taxon>Bacteroidota</taxon>
        <taxon>Cytophagia</taxon>
        <taxon>Cytophagales</taxon>
        <taxon>Leadbetterellaceae</taxon>
        <taxon>Emticicia</taxon>
    </lineage>
</organism>
<keyword evidence="2" id="KW-1185">Reference proteome</keyword>
<dbReference type="CDD" id="cd05018">
    <property type="entry name" value="CoxG"/>
    <property type="match status" value="1"/>
</dbReference>
<dbReference type="AlphaFoldDB" id="A0A916YWL1"/>
<dbReference type="PANTHER" id="PTHR38588">
    <property type="entry name" value="BLL0334 PROTEIN"/>
    <property type="match status" value="1"/>
</dbReference>
<evidence type="ECO:0000313" key="2">
    <source>
        <dbReference type="Proteomes" id="UP000609064"/>
    </source>
</evidence>
<sequence>MELTGSHVLQAPVQKIWDLILNPEFLAKVTPGISRLEQESGDLYKAIAEIKIGPVHGKFEGSAELTDKVEHESFVLKVTQNSKIGNVEADIKMLMKPTENNETELSFDGVANMSGLLARTGNRVMSGVANTLTKQFFSNFEKELQNH</sequence>
<protein>
    <recommendedName>
        <fullName evidence="3">Carbon monoxide dehydrogenase</fullName>
    </recommendedName>
</protein>
<dbReference type="InterPro" id="IPR023393">
    <property type="entry name" value="START-like_dom_sf"/>
</dbReference>
<dbReference type="SUPFAM" id="SSF55961">
    <property type="entry name" value="Bet v1-like"/>
    <property type="match status" value="1"/>
</dbReference>
<reference evidence="1" key="1">
    <citation type="journal article" date="2014" name="Int. J. Syst. Evol. Microbiol.">
        <title>Complete genome sequence of Corynebacterium casei LMG S-19264T (=DSM 44701T), isolated from a smear-ripened cheese.</title>
        <authorList>
            <consortium name="US DOE Joint Genome Institute (JGI-PGF)"/>
            <person name="Walter F."/>
            <person name="Albersmeier A."/>
            <person name="Kalinowski J."/>
            <person name="Ruckert C."/>
        </authorList>
    </citation>
    <scope>NUCLEOTIDE SEQUENCE</scope>
    <source>
        <strain evidence="1">CGMCC 1.15958</strain>
    </source>
</reference>
<dbReference type="InterPro" id="IPR010419">
    <property type="entry name" value="CO_DH_gsu"/>
</dbReference>
<dbReference type="Gene3D" id="3.30.530.20">
    <property type="match status" value="1"/>
</dbReference>
<dbReference type="EMBL" id="BMKK01000006">
    <property type="protein sequence ID" value="GGD65004.1"/>
    <property type="molecule type" value="Genomic_DNA"/>
</dbReference>
<proteinExistence type="predicted"/>
<dbReference type="PANTHER" id="PTHR38588:SF1">
    <property type="entry name" value="BLL0334 PROTEIN"/>
    <property type="match status" value="1"/>
</dbReference>
<accession>A0A916YWL1</accession>
<dbReference type="Pfam" id="PF06240">
    <property type="entry name" value="COXG"/>
    <property type="match status" value="1"/>
</dbReference>